<proteinExistence type="predicted"/>
<dbReference type="EMBL" id="VXIT01000005">
    <property type="protein sequence ID" value="KAA6412857.1"/>
    <property type="molecule type" value="Genomic_DNA"/>
</dbReference>
<comment type="caution">
    <text evidence="1">The sequence shown here is derived from an EMBL/GenBank/DDBJ whole genome shotgun (WGS) entry which is preliminary data.</text>
</comment>
<gene>
    <name evidence="1" type="ORF">FRX48_03850</name>
</gene>
<accession>A0A5M8PV04</accession>
<organism evidence="1 2">
    <name type="scientific">Lasallia pustulata</name>
    <dbReference type="NCBI Taxonomy" id="136370"/>
    <lineage>
        <taxon>Eukaryota</taxon>
        <taxon>Fungi</taxon>
        <taxon>Dikarya</taxon>
        <taxon>Ascomycota</taxon>
        <taxon>Pezizomycotina</taxon>
        <taxon>Lecanoromycetes</taxon>
        <taxon>OSLEUM clade</taxon>
        <taxon>Umbilicariomycetidae</taxon>
        <taxon>Umbilicariales</taxon>
        <taxon>Umbilicariaceae</taxon>
        <taxon>Lasallia</taxon>
    </lineage>
</organism>
<dbReference type="Proteomes" id="UP000324767">
    <property type="component" value="Unassembled WGS sequence"/>
</dbReference>
<name>A0A5M8PV04_9LECA</name>
<sequence>MIKIEGAEHFKAGRLSRARERYQTMPCFEEHCQSPIPLGLAIPEDRSSGSGDNLNMRTEINLQLVVLQQTLFETEPPFYSLQYMNQRAWLNPEECARLAYYTAASWARAAGRILDSGVGDNSAMLLHDDARRLLRRALGYAPLIELFESVWIWWNRTIRTRISTP</sequence>
<evidence type="ECO:0000313" key="1">
    <source>
        <dbReference type="EMBL" id="KAA6412857.1"/>
    </source>
</evidence>
<protein>
    <submittedName>
        <fullName evidence="1">Uncharacterized protein</fullName>
    </submittedName>
</protein>
<evidence type="ECO:0000313" key="2">
    <source>
        <dbReference type="Proteomes" id="UP000324767"/>
    </source>
</evidence>
<dbReference type="AlphaFoldDB" id="A0A5M8PV04"/>
<reference evidence="1 2" key="1">
    <citation type="submission" date="2019-09" db="EMBL/GenBank/DDBJ databases">
        <title>The hologenome of the rock-dwelling lichen Lasallia pustulata.</title>
        <authorList>
            <person name="Greshake Tzovaras B."/>
            <person name="Segers F."/>
            <person name="Bicker A."/>
            <person name="Dal Grande F."/>
            <person name="Otte J."/>
            <person name="Hankeln T."/>
            <person name="Schmitt I."/>
            <person name="Ebersberger I."/>
        </authorList>
    </citation>
    <scope>NUCLEOTIDE SEQUENCE [LARGE SCALE GENOMIC DNA]</scope>
    <source>
        <strain evidence="1">A1-1</strain>
    </source>
</reference>